<proteinExistence type="predicted"/>
<evidence type="ECO:0000256" key="1">
    <source>
        <dbReference type="SAM" id="SignalP"/>
    </source>
</evidence>
<organism evidence="2">
    <name type="scientific">Anopheles triannulatus</name>
    <dbReference type="NCBI Taxonomy" id="58253"/>
    <lineage>
        <taxon>Eukaryota</taxon>
        <taxon>Metazoa</taxon>
        <taxon>Ecdysozoa</taxon>
        <taxon>Arthropoda</taxon>
        <taxon>Hexapoda</taxon>
        <taxon>Insecta</taxon>
        <taxon>Pterygota</taxon>
        <taxon>Neoptera</taxon>
        <taxon>Endopterygota</taxon>
        <taxon>Diptera</taxon>
        <taxon>Nematocera</taxon>
        <taxon>Culicoidea</taxon>
        <taxon>Culicidae</taxon>
        <taxon>Anophelinae</taxon>
        <taxon>Anopheles</taxon>
    </lineage>
</organism>
<reference evidence="2" key="1">
    <citation type="submission" date="2018-01" db="EMBL/GenBank/DDBJ databases">
        <title>An insight into the sialome of Amazonian anophelines.</title>
        <authorList>
            <person name="Ribeiro J.M."/>
            <person name="Scarpassa V."/>
            <person name="Calvo E."/>
        </authorList>
    </citation>
    <scope>NUCLEOTIDE SEQUENCE</scope>
    <source>
        <tissue evidence="2">Salivary glands</tissue>
    </source>
</reference>
<name>A0A2M4B731_9DIPT</name>
<protein>
    <submittedName>
        <fullName evidence="2">Putative secreted protein</fullName>
    </submittedName>
</protein>
<dbReference type="AlphaFoldDB" id="A0A2M4B731"/>
<keyword evidence="1" id="KW-0732">Signal</keyword>
<feature type="chain" id="PRO_5015005633" evidence="1">
    <location>
        <begin position="19"/>
        <end position="75"/>
    </location>
</feature>
<accession>A0A2M4B731</accession>
<feature type="signal peptide" evidence="1">
    <location>
        <begin position="1"/>
        <end position="18"/>
    </location>
</feature>
<dbReference type="EMBL" id="GGFK01015307">
    <property type="protein sequence ID" value="MBW48628.1"/>
    <property type="molecule type" value="Transcribed_RNA"/>
</dbReference>
<evidence type="ECO:0000313" key="2">
    <source>
        <dbReference type="EMBL" id="MBW48628.1"/>
    </source>
</evidence>
<sequence length="75" mass="7810">MFPCFLVNTAAAPAAAAAALGILGQQNLSPLDDILKTESTGIRLFVASTPFTVAFLSQAPAKWNVKHAVDTGRPV</sequence>